<dbReference type="SUPFAM" id="SSF51735">
    <property type="entry name" value="NAD(P)-binding Rossmann-fold domains"/>
    <property type="match status" value="1"/>
</dbReference>
<dbReference type="OrthoDB" id="9772350at2"/>
<dbReference type="PANTHER" id="PTHR43377:SF1">
    <property type="entry name" value="BILIVERDIN REDUCTASE A"/>
    <property type="match status" value="1"/>
</dbReference>
<dbReference type="Gene3D" id="3.40.50.720">
    <property type="entry name" value="NAD(P)-binding Rossmann-like Domain"/>
    <property type="match status" value="1"/>
</dbReference>
<protein>
    <submittedName>
        <fullName evidence="2">Oxidoreductase family protein</fullName>
    </submittedName>
</protein>
<name>A0A4R6M2N6_9FIRM</name>
<dbReference type="AlphaFoldDB" id="A0A4R6M2N6"/>
<dbReference type="InterPro" id="IPR000683">
    <property type="entry name" value="Gfo/Idh/MocA-like_OxRdtase_N"/>
</dbReference>
<dbReference type="RefSeq" id="WP_133513943.1">
    <property type="nucleotide sequence ID" value="NZ_SNWX01000002.1"/>
</dbReference>
<dbReference type="EMBL" id="SNWX01000002">
    <property type="protein sequence ID" value="TDO94865.1"/>
    <property type="molecule type" value="Genomic_DNA"/>
</dbReference>
<dbReference type="Pfam" id="PF01408">
    <property type="entry name" value="GFO_IDH_MocA"/>
    <property type="match status" value="1"/>
</dbReference>
<sequence>MEKISKYPVPKTNFAVIGIGWRAEFFLRIARALPEQFEVSGVVSSRAGKREEIRNKWGFKPYQSAEELLANENPDFVVLSISKEAAAEVILQLAESGIPILAETPPAANLSELIKLNKKLGKNYPIQIAEQYHLQPLHQAIFKLVESGHLGEVNYARVSISHGYHAVSLLRKALGIEFENAEIEARSFEHPIVKGPDRSGPPEKREIVSKKHELALLNFEDKLAFYDFERDQHRSWIRSQEILIRGSEGEIKNSTLKYLKDYQTPIELELKRVEAGINQNLEGFYLKGITCGEEWLYQNPFLPARFSDDEIAVAAALVKMKQFLETGNSFYSLAEASQDQYLALMIEDTFQKKGKIETENQIWSSY</sequence>
<accession>A0A4R6M2N6</accession>
<evidence type="ECO:0000259" key="1">
    <source>
        <dbReference type="Pfam" id="PF01408"/>
    </source>
</evidence>
<feature type="domain" description="Gfo/Idh/MocA-like oxidoreductase N-terminal" evidence="1">
    <location>
        <begin position="13"/>
        <end position="118"/>
    </location>
</feature>
<dbReference type="PANTHER" id="PTHR43377">
    <property type="entry name" value="BILIVERDIN REDUCTASE A"/>
    <property type="match status" value="1"/>
</dbReference>
<proteinExistence type="predicted"/>
<dbReference type="Proteomes" id="UP000295064">
    <property type="component" value="Unassembled WGS sequence"/>
</dbReference>
<dbReference type="InterPro" id="IPR051450">
    <property type="entry name" value="Gfo/Idh/MocA_Oxidoreductases"/>
</dbReference>
<organism evidence="2 3">
    <name type="scientific">Halanaerobium saccharolyticum</name>
    <dbReference type="NCBI Taxonomy" id="43595"/>
    <lineage>
        <taxon>Bacteria</taxon>
        <taxon>Bacillati</taxon>
        <taxon>Bacillota</taxon>
        <taxon>Clostridia</taxon>
        <taxon>Halanaerobiales</taxon>
        <taxon>Halanaerobiaceae</taxon>
        <taxon>Halanaerobium</taxon>
    </lineage>
</organism>
<evidence type="ECO:0000313" key="2">
    <source>
        <dbReference type="EMBL" id="TDO94865.1"/>
    </source>
</evidence>
<comment type="caution">
    <text evidence="2">The sequence shown here is derived from an EMBL/GenBank/DDBJ whole genome shotgun (WGS) entry which is preliminary data.</text>
</comment>
<evidence type="ECO:0000313" key="3">
    <source>
        <dbReference type="Proteomes" id="UP000295064"/>
    </source>
</evidence>
<reference evidence="2 3" key="1">
    <citation type="submission" date="2019-03" db="EMBL/GenBank/DDBJ databases">
        <title>Subsurface microbial communities from deep shales in Ohio and West Virginia, USA.</title>
        <authorList>
            <person name="Wrighton K."/>
        </authorList>
    </citation>
    <scope>NUCLEOTIDE SEQUENCE [LARGE SCALE GENOMIC DNA]</scope>
    <source>
        <strain evidence="2 3">MA284_T2</strain>
    </source>
</reference>
<gene>
    <name evidence="2" type="ORF">DFR79_102244</name>
</gene>
<dbReference type="InterPro" id="IPR036291">
    <property type="entry name" value="NAD(P)-bd_dom_sf"/>
</dbReference>
<dbReference type="GO" id="GO:0000166">
    <property type="term" value="F:nucleotide binding"/>
    <property type="evidence" value="ECO:0007669"/>
    <property type="project" value="InterPro"/>
</dbReference>